<evidence type="ECO:0000313" key="1">
    <source>
        <dbReference type="EMBL" id="RZQ55933.1"/>
    </source>
</evidence>
<accession>A0ACD2HI77</accession>
<dbReference type="Proteomes" id="UP000293092">
    <property type="component" value="Unassembled WGS sequence"/>
</dbReference>
<comment type="caution">
    <text evidence="1">The sequence shown here is derived from an EMBL/GenBank/DDBJ whole genome shotgun (WGS) entry which is preliminary data.</text>
</comment>
<name>A0ACD2HI77_9GAMM</name>
<organism evidence="1 2">
    <name type="scientific">Pseudidiomarina tainanensis</name>
    <dbReference type="NCBI Taxonomy" id="502365"/>
    <lineage>
        <taxon>Bacteria</taxon>
        <taxon>Pseudomonadati</taxon>
        <taxon>Pseudomonadota</taxon>
        <taxon>Gammaproteobacteria</taxon>
        <taxon>Alteromonadales</taxon>
        <taxon>Idiomarinaceae</taxon>
        <taxon>Pseudidiomarina</taxon>
    </lineage>
</organism>
<sequence>MPENAEPVYFDDATGTLLFRDVHIELRPKTYAVAKFLAERAQEVCSKEQIMDAIWENSFVEEQAVFQSINEIRRKFEPSVVIQTYPRRGYRWVLPVVLHASSQSKNPEQLIKHRKPHGLLMSFLVVLLIGLVAVGWYTFIDNGRLKRWSQSDPRFNITDHQALMVLPTDTTALTNNDHGLGFGALQSVLERLPTESNRTIFQASDVLDIMDRKQTEQPTDYFAVSGATQIVSSKLNGVPGEYSLLFTVWQRGGSQQHGVLHGSTIEQVVNDYAEALMLQLFGELPRPHRGTVSALTTTLTHRAMTLLSQGEIQSAIPFLESAIVEHPDEPMQRFLLARSHLQLGNIESALPHIESGLATLNKSPQQTLRGRLLYLKGVALMKTNLPAASHFLSAAQSVAEEQQDWLYHAYTKAMQGQILIKQQRFSEAEPLFAESLRYQQLLNCPLGIIQGHLDYIDFYLAQGHTTKAKAELELAEKIVRERDLEVVRKIIEGYKIKLIKT</sequence>
<gene>
    <name evidence="1" type="ORF">CWI82_01055</name>
</gene>
<protein>
    <submittedName>
        <fullName evidence="1">Uncharacterized protein</fullName>
    </submittedName>
</protein>
<evidence type="ECO:0000313" key="2">
    <source>
        <dbReference type="Proteomes" id="UP000293092"/>
    </source>
</evidence>
<proteinExistence type="predicted"/>
<dbReference type="EMBL" id="PIQJ01000001">
    <property type="protein sequence ID" value="RZQ55933.1"/>
    <property type="molecule type" value="Genomic_DNA"/>
</dbReference>
<reference evidence="1" key="1">
    <citation type="submission" date="2017-11" db="EMBL/GenBank/DDBJ databases">
        <title>Comparative genomic and phylogenomic analyses of the family Idiomarinaceae.</title>
        <authorList>
            <person name="Liu Y."/>
            <person name="Shao Z."/>
        </authorList>
    </citation>
    <scope>NUCLEOTIDE SEQUENCE</scope>
    <source>
        <strain evidence="1">PIN1</strain>
    </source>
</reference>
<keyword evidence="2" id="KW-1185">Reference proteome</keyword>